<sequence length="329" mass="35684">MESSAVLDVDDTNFYGPETITIKNPHPGTYSYFINIYGNGKCWDTSGIRAQIEVWSGEAGGLIKRMTQPVENPDWGCSGSEGTTCHQVWHVLDFDGTKNEFNFVNEIVPYGSINTAMGSDGSGESWLPETYSCTCRENTSSEASSTSSWRTAASGAAGEIYAQLLGPDGEASQAMCVEEIQEKYAEKSTEDDSHSAEAVAADLASKVRSRFQTRIAQTEALQAEAVDFYDEETINGGGSTSSPEAMCEDTCQNCVYDAAFFGDVDRTSYGVRYGARADVDGTAREKDEEVIQRLGDAMTQSETGAFAEDPTTKWFYYGAETGLNVIAPQ</sequence>
<gene>
    <name evidence="1" type="ORF">TeGR_g11345</name>
</gene>
<dbReference type="Proteomes" id="UP001165060">
    <property type="component" value="Unassembled WGS sequence"/>
</dbReference>
<proteinExistence type="predicted"/>
<comment type="caution">
    <text evidence="1">The sequence shown here is derived from an EMBL/GenBank/DDBJ whole genome shotgun (WGS) entry which is preliminary data.</text>
</comment>
<evidence type="ECO:0000313" key="1">
    <source>
        <dbReference type="EMBL" id="GMI31112.1"/>
    </source>
</evidence>
<protein>
    <submittedName>
        <fullName evidence="1">Uncharacterized protein</fullName>
    </submittedName>
</protein>
<evidence type="ECO:0000313" key="2">
    <source>
        <dbReference type="Proteomes" id="UP001165060"/>
    </source>
</evidence>
<feature type="non-terminal residue" evidence="1">
    <location>
        <position position="329"/>
    </location>
</feature>
<accession>A0ABQ6MQT6</accession>
<organism evidence="1 2">
    <name type="scientific">Tetraparma gracilis</name>
    <dbReference type="NCBI Taxonomy" id="2962635"/>
    <lineage>
        <taxon>Eukaryota</taxon>
        <taxon>Sar</taxon>
        <taxon>Stramenopiles</taxon>
        <taxon>Ochrophyta</taxon>
        <taxon>Bolidophyceae</taxon>
        <taxon>Parmales</taxon>
        <taxon>Triparmaceae</taxon>
        <taxon>Tetraparma</taxon>
    </lineage>
</organism>
<reference evidence="1 2" key="1">
    <citation type="journal article" date="2023" name="Commun. Biol.">
        <title>Genome analysis of Parmales, the sister group of diatoms, reveals the evolutionary specialization of diatoms from phago-mixotrophs to photoautotrophs.</title>
        <authorList>
            <person name="Ban H."/>
            <person name="Sato S."/>
            <person name="Yoshikawa S."/>
            <person name="Yamada K."/>
            <person name="Nakamura Y."/>
            <person name="Ichinomiya M."/>
            <person name="Sato N."/>
            <person name="Blanc-Mathieu R."/>
            <person name="Endo H."/>
            <person name="Kuwata A."/>
            <person name="Ogata H."/>
        </authorList>
    </citation>
    <scope>NUCLEOTIDE SEQUENCE [LARGE SCALE GENOMIC DNA]</scope>
</reference>
<name>A0ABQ6MQT6_9STRA</name>
<dbReference type="EMBL" id="BRYB01004446">
    <property type="protein sequence ID" value="GMI31112.1"/>
    <property type="molecule type" value="Genomic_DNA"/>
</dbReference>
<keyword evidence="2" id="KW-1185">Reference proteome</keyword>